<evidence type="ECO:0000313" key="3">
    <source>
        <dbReference type="EMBL" id="PZL73110.1"/>
    </source>
</evidence>
<protein>
    <submittedName>
        <fullName evidence="2">Uncharacterized protein</fullName>
    </submittedName>
</protein>
<keyword evidence="1" id="KW-1133">Transmembrane helix</keyword>
<gene>
    <name evidence="3" type="ORF">CI088_09590</name>
    <name evidence="2" type="ORF">CI088_15935</name>
</gene>
<proteinExistence type="predicted"/>
<comment type="caution">
    <text evidence="2">The sequence shown here is derived from an EMBL/GenBank/DDBJ whole genome shotgun (WGS) entry which is preliminary data.</text>
</comment>
<dbReference type="Proteomes" id="UP000249828">
    <property type="component" value="Unassembled WGS sequence"/>
</dbReference>
<organism evidence="2 4">
    <name type="scientific">Enterococcus plantarum</name>
    <dbReference type="NCBI Taxonomy" id="1077675"/>
    <lineage>
        <taxon>Bacteria</taxon>
        <taxon>Bacillati</taxon>
        <taxon>Bacillota</taxon>
        <taxon>Bacilli</taxon>
        <taxon>Lactobacillales</taxon>
        <taxon>Enterococcaceae</taxon>
        <taxon>Enterococcus</taxon>
    </lineage>
</organism>
<dbReference type="EMBL" id="PIEU01000124">
    <property type="protein sequence ID" value="PZL70138.1"/>
    <property type="molecule type" value="Genomic_DNA"/>
</dbReference>
<evidence type="ECO:0000256" key="1">
    <source>
        <dbReference type="SAM" id="Phobius"/>
    </source>
</evidence>
<keyword evidence="4" id="KW-1185">Reference proteome</keyword>
<keyword evidence="1" id="KW-0472">Membrane</keyword>
<dbReference type="EMBL" id="PIEU01000072">
    <property type="protein sequence ID" value="PZL73110.1"/>
    <property type="molecule type" value="Genomic_DNA"/>
</dbReference>
<name>A0A2W3YQ96_9ENTE</name>
<dbReference type="AlphaFoldDB" id="A0A2W3YQ96"/>
<dbReference type="RefSeq" id="WP_111248014.1">
    <property type="nucleotide sequence ID" value="NZ_PIEU01000072.1"/>
</dbReference>
<reference evidence="2 4" key="1">
    <citation type="submission" date="2017-11" db="EMBL/GenBank/DDBJ databases">
        <title>Draft genome sequence of Enterococcus plantarum TRW2 strain isolated from lettuce.</title>
        <authorList>
            <person name="Kim E.B."/>
            <person name="Marco M.L."/>
            <person name="Williams T.R."/>
            <person name="You I.H."/>
        </authorList>
    </citation>
    <scope>NUCLEOTIDE SEQUENCE [LARGE SCALE GENOMIC DNA]</scope>
    <source>
        <strain evidence="2 4">TRW2</strain>
    </source>
</reference>
<evidence type="ECO:0000313" key="2">
    <source>
        <dbReference type="EMBL" id="PZL70138.1"/>
    </source>
</evidence>
<feature type="transmembrane region" description="Helical" evidence="1">
    <location>
        <begin position="103"/>
        <end position="124"/>
    </location>
</feature>
<sequence length="162" mass="18809">MENLLQELDERYVKKDDLKKKVTDIVDDKFMTKEDCNIILGKMNAMEIELAKNTKLLMGISESSEETKHLQIVQKTELKALDEEIKSLKKKQYRRIWDAIPSFFKFFIITIVILTILFTYSIIIGEKATEFMNKNGLEVAMGSLLTSIATMYLTKKKNSKEE</sequence>
<evidence type="ECO:0000313" key="4">
    <source>
        <dbReference type="Proteomes" id="UP000249828"/>
    </source>
</evidence>
<keyword evidence="1" id="KW-0812">Transmembrane</keyword>
<accession>A0A2W3YQ96</accession>